<dbReference type="AlphaFoldDB" id="A0AAD7J8G4"/>
<evidence type="ECO:0000256" key="3">
    <source>
        <dbReference type="SAM" id="MobiDB-lite"/>
    </source>
</evidence>
<proteinExistence type="predicted"/>
<feature type="compositionally biased region" description="Polar residues" evidence="3">
    <location>
        <begin position="715"/>
        <end position="724"/>
    </location>
</feature>
<sequence length="833" mass="92753">MSSDEDHNDLSPSHVMSSGDRPENTTAPKKRRVQRACDVCRRKKRACDGLRMSEKKCTNCIENGVECTFAGAIANRRSYVDVLEARLELTEQLLRKESAFIMPLSPKAEGEITSTPSPANSSQWSSDSPILKHRSPAAAPGPGVELAALTIRSMNDPAPAPHGDDLAHIALTRDLQDLSINQIRERFIGKSSSANLVKEAVLLRQGYEEKQELPWTSRRMHFWTYDPVNETPHDGAFIFPDPDLLSDLTTLYFVHSNIYYPVLHRPTLEKSIADGLHMRDESFGAVVLLVCAIASRYSDDPRVLAPGDEPLRSGWKYFDQIAKTVSHLFNRPTLYNLQYYALATLFVQHSTPAACWTLIGLGIRLAQDVGAHRAGSSAAKPTIESELWKRGFWVLVCLDRQISAAHGRPCTSQYEDIDVELPIECDDEFWEPEDPARAFQQPTGRPSRIAYFTHYIRLNNIYGFSLKMLYSLNKAKKLLAVRDDAWEEHIVAELDSALNNWVDSIPTHLTWDPNRREDVFFDQSALLYCVYYLVQLTIHRPFITIPMIRTSAATALPSLAMVTNAARSSSHICDISTHRKNGTPVPFLAGLAFTSGIVLLHNVWSGKRTGLPPEMNTAITEVHKCMACLRVCEKRFQIAGVFWDLLYELALIGKLPLPRPSPPAPSPGTPSSRSSNGHKRRREDDGPEFPYTHAARVRYPPYQDTYSASAPAPATSIQHTAQQTTSLPTYSADLGRLPVYNQHTPFTESSNSSWYPQQTSAAPLGNPDFTPGAGFIDAGADSMSIFTADELGFQRDGEYAVGGVEFSDGLSSDAMAMWMNTPTGFEIDHWGTY</sequence>
<organism evidence="5 6">
    <name type="scientific">Mycena maculata</name>
    <dbReference type="NCBI Taxonomy" id="230809"/>
    <lineage>
        <taxon>Eukaryota</taxon>
        <taxon>Fungi</taxon>
        <taxon>Dikarya</taxon>
        <taxon>Basidiomycota</taxon>
        <taxon>Agaricomycotina</taxon>
        <taxon>Agaricomycetes</taxon>
        <taxon>Agaricomycetidae</taxon>
        <taxon>Agaricales</taxon>
        <taxon>Marasmiineae</taxon>
        <taxon>Mycenaceae</taxon>
        <taxon>Mycena</taxon>
    </lineage>
</organism>
<dbReference type="InterPro" id="IPR001138">
    <property type="entry name" value="Zn2Cys6_DnaBD"/>
</dbReference>
<feature type="compositionally biased region" description="Polar residues" evidence="3">
    <location>
        <begin position="112"/>
        <end position="128"/>
    </location>
</feature>
<evidence type="ECO:0000313" key="5">
    <source>
        <dbReference type="EMBL" id="KAJ7758453.1"/>
    </source>
</evidence>
<comment type="caution">
    <text evidence="5">The sequence shown here is derived from an EMBL/GenBank/DDBJ whole genome shotgun (WGS) entry which is preliminary data.</text>
</comment>
<feature type="non-terminal residue" evidence="5">
    <location>
        <position position="833"/>
    </location>
</feature>
<dbReference type="PANTHER" id="PTHR46910:SF38">
    <property type="entry name" value="ZN(2)-C6 FUNGAL-TYPE DOMAIN-CONTAINING PROTEIN"/>
    <property type="match status" value="1"/>
</dbReference>
<dbReference type="CDD" id="cd12148">
    <property type="entry name" value="fungal_TF_MHR"/>
    <property type="match status" value="1"/>
</dbReference>
<feature type="compositionally biased region" description="Pro residues" evidence="3">
    <location>
        <begin position="659"/>
        <end position="668"/>
    </location>
</feature>
<dbReference type="SMART" id="SM00066">
    <property type="entry name" value="GAL4"/>
    <property type="match status" value="1"/>
</dbReference>
<feature type="region of interest" description="Disordered" evidence="3">
    <location>
        <begin position="659"/>
        <end position="691"/>
    </location>
</feature>
<keyword evidence="2" id="KW-0539">Nucleus</keyword>
<feature type="region of interest" description="Disordered" evidence="3">
    <location>
        <begin position="1"/>
        <end position="34"/>
    </location>
</feature>
<protein>
    <submittedName>
        <fullName evidence="5">Fungal-specific transcription factor domain-containing protein</fullName>
    </submittedName>
</protein>
<feature type="region of interest" description="Disordered" evidence="3">
    <location>
        <begin position="703"/>
        <end position="724"/>
    </location>
</feature>
<feature type="region of interest" description="Disordered" evidence="3">
    <location>
        <begin position="748"/>
        <end position="768"/>
    </location>
</feature>
<dbReference type="Pfam" id="PF00172">
    <property type="entry name" value="Zn_clus"/>
    <property type="match status" value="1"/>
</dbReference>
<dbReference type="PROSITE" id="PS00463">
    <property type="entry name" value="ZN2_CY6_FUNGAL_1"/>
    <property type="match status" value="1"/>
</dbReference>
<dbReference type="Proteomes" id="UP001215280">
    <property type="component" value="Unassembled WGS sequence"/>
</dbReference>
<dbReference type="Pfam" id="PF04082">
    <property type="entry name" value="Fungal_trans"/>
    <property type="match status" value="1"/>
</dbReference>
<dbReference type="GO" id="GO:0006351">
    <property type="term" value="P:DNA-templated transcription"/>
    <property type="evidence" value="ECO:0007669"/>
    <property type="project" value="InterPro"/>
</dbReference>
<dbReference type="GO" id="GO:0008270">
    <property type="term" value="F:zinc ion binding"/>
    <property type="evidence" value="ECO:0007669"/>
    <property type="project" value="InterPro"/>
</dbReference>
<dbReference type="InterPro" id="IPR007219">
    <property type="entry name" value="XnlR_reg_dom"/>
</dbReference>
<reference evidence="5" key="1">
    <citation type="submission" date="2023-03" db="EMBL/GenBank/DDBJ databases">
        <title>Massive genome expansion in bonnet fungi (Mycena s.s.) driven by repeated elements and novel gene families across ecological guilds.</title>
        <authorList>
            <consortium name="Lawrence Berkeley National Laboratory"/>
            <person name="Harder C.B."/>
            <person name="Miyauchi S."/>
            <person name="Viragh M."/>
            <person name="Kuo A."/>
            <person name="Thoen E."/>
            <person name="Andreopoulos B."/>
            <person name="Lu D."/>
            <person name="Skrede I."/>
            <person name="Drula E."/>
            <person name="Henrissat B."/>
            <person name="Morin E."/>
            <person name="Kohler A."/>
            <person name="Barry K."/>
            <person name="LaButti K."/>
            <person name="Morin E."/>
            <person name="Salamov A."/>
            <person name="Lipzen A."/>
            <person name="Mereny Z."/>
            <person name="Hegedus B."/>
            <person name="Baldrian P."/>
            <person name="Stursova M."/>
            <person name="Weitz H."/>
            <person name="Taylor A."/>
            <person name="Grigoriev I.V."/>
            <person name="Nagy L.G."/>
            <person name="Martin F."/>
            <person name="Kauserud H."/>
        </authorList>
    </citation>
    <scope>NUCLEOTIDE SEQUENCE</scope>
    <source>
        <strain evidence="5">CBHHK188m</strain>
    </source>
</reference>
<dbReference type="CDD" id="cd00067">
    <property type="entry name" value="GAL4"/>
    <property type="match status" value="1"/>
</dbReference>
<name>A0AAD7J8G4_9AGAR</name>
<evidence type="ECO:0000256" key="2">
    <source>
        <dbReference type="ARBA" id="ARBA00023242"/>
    </source>
</evidence>
<dbReference type="SUPFAM" id="SSF57701">
    <property type="entry name" value="Zn2/Cys6 DNA-binding domain"/>
    <property type="match status" value="1"/>
</dbReference>
<dbReference type="InterPro" id="IPR036864">
    <property type="entry name" value="Zn2-C6_fun-type_DNA-bd_sf"/>
</dbReference>
<dbReference type="Gene3D" id="4.10.240.10">
    <property type="entry name" value="Zn(2)-C6 fungal-type DNA-binding domain"/>
    <property type="match status" value="1"/>
</dbReference>
<gene>
    <name evidence="5" type="ORF">DFH07DRAFT_1060352</name>
</gene>
<evidence type="ECO:0000256" key="1">
    <source>
        <dbReference type="ARBA" id="ARBA00022723"/>
    </source>
</evidence>
<dbReference type="GO" id="GO:0000981">
    <property type="term" value="F:DNA-binding transcription factor activity, RNA polymerase II-specific"/>
    <property type="evidence" value="ECO:0007669"/>
    <property type="project" value="InterPro"/>
</dbReference>
<dbReference type="InterPro" id="IPR050987">
    <property type="entry name" value="AtrR-like"/>
</dbReference>
<dbReference type="PANTHER" id="PTHR46910">
    <property type="entry name" value="TRANSCRIPTION FACTOR PDR1"/>
    <property type="match status" value="1"/>
</dbReference>
<feature type="compositionally biased region" description="Polar residues" evidence="3">
    <location>
        <begin position="748"/>
        <end position="761"/>
    </location>
</feature>
<dbReference type="GO" id="GO:0003677">
    <property type="term" value="F:DNA binding"/>
    <property type="evidence" value="ECO:0007669"/>
    <property type="project" value="InterPro"/>
</dbReference>
<feature type="region of interest" description="Disordered" evidence="3">
    <location>
        <begin position="109"/>
        <end position="139"/>
    </location>
</feature>
<feature type="domain" description="Zn(2)-C6 fungal-type" evidence="4">
    <location>
        <begin position="36"/>
        <end position="69"/>
    </location>
</feature>
<dbReference type="PROSITE" id="PS50048">
    <property type="entry name" value="ZN2_CY6_FUNGAL_2"/>
    <property type="match status" value="1"/>
</dbReference>
<accession>A0AAD7J8G4</accession>
<keyword evidence="1" id="KW-0479">Metal-binding</keyword>
<dbReference type="EMBL" id="JARJLG010000055">
    <property type="protein sequence ID" value="KAJ7758453.1"/>
    <property type="molecule type" value="Genomic_DNA"/>
</dbReference>
<evidence type="ECO:0000259" key="4">
    <source>
        <dbReference type="PROSITE" id="PS50048"/>
    </source>
</evidence>
<evidence type="ECO:0000313" key="6">
    <source>
        <dbReference type="Proteomes" id="UP001215280"/>
    </source>
</evidence>
<keyword evidence="6" id="KW-1185">Reference proteome</keyword>
<dbReference type="SMART" id="SM00906">
    <property type="entry name" value="Fungal_trans"/>
    <property type="match status" value="1"/>
</dbReference>